<dbReference type="OrthoDB" id="19938at2759"/>
<evidence type="ECO:0000259" key="3">
    <source>
        <dbReference type="Pfam" id="PF22929"/>
    </source>
</evidence>
<evidence type="ECO:0000313" key="4">
    <source>
        <dbReference type="EMBL" id="RWS07795.1"/>
    </source>
</evidence>
<dbReference type="Pfam" id="PF22929">
    <property type="entry name" value="INTS1_INTS2-bd"/>
    <property type="match status" value="1"/>
</dbReference>
<dbReference type="EMBL" id="NCKU01003300">
    <property type="protein sequence ID" value="RWS07795.1"/>
    <property type="molecule type" value="Genomic_DNA"/>
</dbReference>
<dbReference type="InterPro" id="IPR022145">
    <property type="entry name" value="INTS1_RPB2-bd"/>
</dbReference>
<organism evidence="4 6">
    <name type="scientific">Dinothrombium tinctorium</name>
    <dbReference type="NCBI Taxonomy" id="1965070"/>
    <lineage>
        <taxon>Eukaryota</taxon>
        <taxon>Metazoa</taxon>
        <taxon>Ecdysozoa</taxon>
        <taxon>Arthropoda</taxon>
        <taxon>Chelicerata</taxon>
        <taxon>Arachnida</taxon>
        <taxon>Acari</taxon>
        <taxon>Acariformes</taxon>
        <taxon>Trombidiformes</taxon>
        <taxon>Prostigmata</taxon>
        <taxon>Anystina</taxon>
        <taxon>Parasitengona</taxon>
        <taxon>Trombidioidea</taxon>
        <taxon>Trombidiidae</taxon>
        <taxon>Dinothrombium</taxon>
    </lineage>
</organism>
<dbReference type="GO" id="GO:0034474">
    <property type="term" value="P:U2 snRNA 3'-end processing"/>
    <property type="evidence" value="ECO:0007669"/>
    <property type="project" value="InterPro"/>
</dbReference>
<dbReference type="InterPro" id="IPR053966">
    <property type="entry name" value="INTS1_INTS2-bd"/>
</dbReference>
<dbReference type="EMBL" id="NCKU01003298">
    <property type="protein sequence ID" value="RWS07799.1"/>
    <property type="molecule type" value="Genomic_DNA"/>
</dbReference>
<reference evidence="4 6" key="1">
    <citation type="journal article" date="2018" name="Gigascience">
        <title>Genomes of trombidid mites reveal novel predicted allergens and laterally-transferred genes associated with secondary metabolism.</title>
        <authorList>
            <person name="Dong X."/>
            <person name="Chaisiri K."/>
            <person name="Xia D."/>
            <person name="Armstrong S.D."/>
            <person name="Fang Y."/>
            <person name="Donnelly M.J."/>
            <person name="Kadowaki T."/>
            <person name="McGarry J.W."/>
            <person name="Darby A.C."/>
            <person name="Makepeace B.L."/>
        </authorList>
    </citation>
    <scope>NUCLEOTIDE SEQUENCE [LARGE SCALE GENOMIC DNA]</scope>
    <source>
        <strain evidence="4">UoL-WK</strain>
    </source>
</reference>
<dbReference type="PANTHER" id="PTHR21224">
    <property type="entry name" value="INTEGRATOR COMPLEX SUBUNIT 1"/>
    <property type="match status" value="1"/>
</dbReference>
<dbReference type="STRING" id="1965070.A0A3S5WGV1"/>
<dbReference type="InterPro" id="IPR038902">
    <property type="entry name" value="INTS1"/>
</dbReference>
<feature type="region of interest" description="Disordered" evidence="1">
    <location>
        <begin position="1"/>
        <end position="24"/>
    </location>
</feature>
<sequence>MDKNKGNASAGGAKRGPKSKAHLPPLAHGLFALGTNNSMSSVGSSNSSTVVNKIGGKREPTTSVTPGILPKKMKSISGRSLGGEQWEDKVLEVESHELYQCIVEADDCNNDAKVDALLCGAVKQLKVNPTKIDPLLYLTLTYLAKTRPLIFCNESVVEAFCSLLRRDPSTSFKLKPNISLPILSANVLLAAFHDENSWPNAFVKVFIDDSLGDRIWVDNDACKGFVDNIITAFGTKMPPKHLLSQDITLNLPGNTSKIESPASSSPNHPSNQDDSNDDAPSSSVIVNELKERLGEDIAVLPRYIHQQDFVAEYVSEVINEQLNRRQVPSEINRNVLKLLISTIGVMKVRLIVSQRLEIWLQNPKLTRPAQDLLLALCMNCNEHDTDVISSLVKMRLKMKPLMNHFVFCIRELINQKEENLSAVLRNAILNELSSARSSNNMQLISVVFQTAPDKATLTLGKIFHEQILKEDCIRNLRLLLREIVRTLRHDFINFNLLVATLTEDCLKYHDIDSTDFAVRERMLFSIADLITLCMFVSISPTIKESLSKNDKKDFLRNFQMQVSEMQRLFVKWMQNVVPKSFRVERTEFLRCLNKGLLMDSTDLNYSKDNWPPDTERNFMLRLVTEVPLQEDTLMRLLNMGLSKDHPITPQEAIELSDTLIKRAASIFDGDFSSSGLVIKSEDVFKLLLKSTSYRIPENISLPLGYEPPSMAISDWYWKVWSQLLIITAHNPNEFGKLAWDSYPTLSLLIEMCITNHFEFPPPTRHNDDFKARELQISALEKQKILLFESHLAAASTKIQINETNSLLLSKLITFDPCGPPRKPPTTFIDQLKGLNIGLRLGHLLCQSRNPDFLLEIIQRQQKQSLTVQSLSGWSPPSMPWLNELIEMNADNFALLPVQCLCEFILGQISDEESNNTSQTELKHSEKVKKKDRRKKFVKMIFYLQNVLKTSVMATKELIEYFMKRLCFQHSAFRILASKALSLILAANLESNESIENIIRNATAENWLLEKLSSINNFESVKSIACSCLKSAIFVETNPVTVCNYIKFLSDYGDEDIKEIALSLAHLLIDRPIITRFLIQEINLRDTFISSALKIFENYLKFAEKECKKEDCKNFNSQDHILVQWVESEKSLVLNILIVHAMIILLTFGPTNLCNDAYENMLETWFCEPPPKAFLVDTNEEALLIPDWIKLKLMKSPSSRLVDAALRDIDTSQLLLFIQSFGLPVSSMEKLLSQLDVICELDPEAVKPLITDEKFMRQLIEVQFMRGVSSGRVFASIIGLQWNKE</sequence>
<proteinExistence type="predicted"/>
<feature type="region of interest" description="Disordered" evidence="1">
    <location>
        <begin position="49"/>
        <end position="69"/>
    </location>
</feature>
<feature type="compositionally biased region" description="Low complexity" evidence="1">
    <location>
        <begin position="260"/>
        <end position="270"/>
    </location>
</feature>
<gene>
    <name evidence="5" type="ORF">B4U79_10347</name>
    <name evidence="4" type="ORF">B4U79_16025</name>
</gene>
<dbReference type="GO" id="GO:0032039">
    <property type="term" value="C:integrator complex"/>
    <property type="evidence" value="ECO:0007669"/>
    <property type="project" value="InterPro"/>
</dbReference>
<dbReference type="Proteomes" id="UP000285301">
    <property type="component" value="Unassembled WGS sequence"/>
</dbReference>
<dbReference type="PANTHER" id="PTHR21224:SF1">
    <property type="entry name" value="INTEGRATOR COMPLEX SUBUNIT 1"/>
    <property type="match status" value="1"/>
</dbReference>
<dbReference type="Pfam" id="PF12432">
    <property type="entry name" value="INTS1_RP2B-bd"/>
    <property type="match status" value="1"/>
</dbReference>
<feature type="domain" description="Integrator complex subunit 1 RPB2-binding" evidence="2">
    <location>
        <begin position="310"/>
        <end position="459"/>
    </location>
</feature>
<evidence type="ECO:0000313" key="6">
    <source>
        <dbReference type="Proteomes" id="UP000285301"/>
    </source>
</evidence>
<comment type="caution">
    <text evidence="4">The sequence shown here is derived from an EMBL/GenBank/DDBJ whole genome shotgun (WGS) entry which is preliminary data.</text>
</comment>
<reference evidence="4" key="2">
    <citation type="submission" date="2018-11" db="EMBL/GenBank/DDBJ databases">
        <title>Trombidioid mite genomics.</title>
        <authorList>
            <person name="Dong X."/>
        </authorList>
    </citation>
    <scope>NUCLEOTIDE SEQUENCE</scope>
    <source>
        <strain evidence="4">UoL-WK</strain>
    </source>
</reference>
<feature type="domain" description="Integrator complex subunit 1 INTS2-binding" evidence="3">
    <location>
        <begin position="956"/>
        <end position="1273"/>
    </location>
</feature>
<evidence type="ECO:0000259" key="2">
    <source>
        <dbReference type="Pfam" id="PF12432"/>
    </source>
</evidence>
<protein>
    <submittedName>
        <fullName evidence="4">Integrator complex subunit 1-like protein</fullName>
    </submittedName>
</protein>
<accession>A0A3S5WGV1</accession>
<evidence type="ECO:0000256" key="1">
    <source>
        <dbReference type="SAM" id="MobiDB-lite"/>
    </source>
</evidence>
<evidence type="ECO:0000313" key="5">
    <source>
        <dbReference type="EMBL" id="RWS07799.1"/>
    </source>
</evidence>
<name>A0A3S5WGV1_9ACAR</name>
<keyword evidence="6" id="KW-1185">Reference proteome</keyword>
<feature type="region of interest" description="Disordered" evidence="1">
    <location>
        <begin position="254"/>
        <end position="281"/>
    </location>
</feature>